<organism evidence="2 3">
    <name type="scientific">Colocasia esculenta</name>
    <name type="common">Wild taro</name>
    <name type="synonym">Arum esculentum</name>
    <dbReference type="NCBI Taxonomy" id="4460"/>
    <lineage>
        <taxon>Eukaryota</taxon>
        <taxon>Viridiplantae</taxon>
        <taxon>Streptophyta</taxon>
        <taxon>Embryophyta</taxon>
        <taxon>Tracheophyta</taxon>
        <taxon>Spermatophyta</taxon>
        <taxon>Magnoliopsida</taxon>
        <taxon>Liliopsida</taxon>
        <taxon>Araceae</taxon>
        <taxon>Aroideae</taxon>
        <taxon>Colocasieae</taxon>
        <taxon>Colocasia</taxon>
    </lineage>
</organism>
<evidence type="ECO:0000313" key="3">
    <source>
        <dbReference type="Proteomes" id="UP000652761"/>
    </source>
</evidence>
<reference evidence="2" key="1">
    <citation type="submission" date="2017-07" db="EMBL/GenBank/DDBJ databases">
        <title>Taro Niue Genome Assembly and Annotation.</title>
        <authorList>
            <person name="Atibalentja N."/>
            <person name="Keating K."/>
            <person name="Fields C.J."/>
        </authorList>
    </citation>
    <scope>NUCLEOTIDE SEQUENCE</scope>
    <source>
        <strain evidence="2">Niue_2</strain>
        <tissue evidence="2">Leaf</tissue>
    </source>
</reference>
<evidence type="ECO:0000256" key="1">
    <source>
        <dbReference type="SAM" id="MobiDB-lite"/>
    </source>
</evidence>
<dbReference type="Proteomes" id="UP000652761">
    <property type="component" value="Unassembled WGS sequence"/>
</dbReference>
<protein>
    <submittedName>
        <fullName evidence="2">Uncharacterized protein</fullName>
    </submittedName>
</protein>
<sequence>MVQIADESSIAARTRQGTLSRSDRERRLCRDGPENATYRAIAFSGIFGWLSAPRTRLEPLGHSPCPA</sequence>
<name>A0A843WGJ5_COLES</name>
<dbReference type="EMBL" id="NMUH01003493">
    <property type="protein sequence ID" value="MQM05868.1"/>
    <property type="molecule type" value="Genomic_DNA"/>
</dbReference>
<comment type="caution">
    <text evidence="2">The sequence shown here is derived from an EMBL/GenBank/DDBJ whole genome shotgun (WGS) entry which is preliminary data.</text>
</comment>
<evidence type="ECO:0000313" key="2">
    <source>
        <dbReference type="EMBL" id="MQM05868.1"/>
    </source>
</evidence>
<keyword evidence="3" id="KW-1185">Reference proteome</keyword>
<proteinExistence type="predicted"/>
<accession>A0A843WGJ5</accession>
<dbReference type="AlphaFoldDB" id="A0A843WGJ5"/>
<gene>
    <name evidence="2" type="ORF">Taro_038688</name>
</gene>
<feature type="region of interest" description="Disordered" evidence="1">
    <location>
        <begin position="1"/>
        <end position="24"/>
    </location>
</feature>